<evidence type="ECO:0000259" key="10">
    <source>
        <dbReference type="Pfam" id="PF07730"/>
    </source>
</evidence>
<dbReference type="PANTHER" id="PTHR24421:SF10">
    <property type="entry name" value="NITRATE_NITRITE SENSOR PROTEIN NARQ"/>
    <property type="match status" value="1"/>
</dbReference>
<feature type="transmembrane region" description="Helical" evidence="9">
    <location>
        <begin position="45"/>
        <end position="62"/>
    </location>
</feature>
<name>A0A7C9N5I6_9ACTN</name>
<comment type="caution">
    <text evidence="11">The sequence shown here is derived from an EMBL/GenBank/DDBJ whole genome shotgun (WGS) entry which is preliminary data.</text>
</comment>
<dbReference type="EMBL" id="WXEW01000012">
    <property type="protein sequence ID" value="NAS26870.1"/>
    <property type="molecule type" value="Genomic_DNA"/>
</dbReference>
<evidence type="ECO:0000256" key="6">
    <source>
        <dbReference type="ARBA" id="ARBA00022777"/>
    </source>
</evidence>
<dbReference type="Gene3D" id="1.20.5.1930">
    <property type="match status" value="1"/>
</dbReference>
<keyword evidence="6 11" id="KW-0418">Kinase</keyword>
<gene>
    <name evidence="11" type="ORF">GT755_35035</name>
</gene>
<evidence type="ECO:0000256" key="8">
    <source>
        <dbReference type="ARBA" id="ARBA00023012"/>
    </source>
</evidence>
<dbReference type="GO" id="GO:0046983">
    <property type="term" value="F:protein dimerization activity"/>
    <property type="evidence" value="ECO:0007669"/>
    <property type="project" value="InterPro"/>
</dbReference>
<dbReference type="InterPro" id="IPR011712">
    <property type="entry name" value="Sig_transdc_His_kin_sub3_dim/P"/>
</dbReference>
<organism evidence="11 12">
    <name type="scientific">Herbidospora solisilvae</name>
    <dbReference type="NCBI Taxonomy" id="2696284"/>
    <lineage>
        <taxon>Bacteria</taxon>
        <taxon>Bacillati</taxon>
        <taxon>Actinomycetota</taxon>
        <taxon>Actinomycetes</taxon>
        <taxon>Streptosporangiales</taxon>
        <taxon>Streptosporangiaceae</taxon>
        <taxon>Herbidospora</taxon>
    </lineage>
</organism>
<keyword evidence="9" id="KW-0812">Transmembrane</keyword>
<protein>
    <recommendedName>
        <fullName evidence="2">histidine kinase</fullName>
        <ecNumber evidence="2">2.7.13.3</ecNumber>
    </recommendedName>
</protein>
<dbReference type="EC" id="2.7.13.3" evidence="2"/>
<evidence type="ECO:0000256" key="7">
    <source>
        <dbReference type="ARBA" id="ARBA00022840"/>
    </source>
</evidence>
<feature type="domain" description="Signal transduction histidine kinase subgroup 3 dimerisation and phosphoacceptor" evidence="10">
    <location>
        <begin position="158"/>
        <end position="221"/>
    </location>
</feature>
<dbReference type="RefSeq" id="WP_161483847.1">
    <property type="nucleotide sequence ID" value="NZ_WXEW01000012.1"/>
</dbReference>
<evidence type="ECO:0000256" key="4">
    <source>
        <dbReference type="ARBA" id="ARBA00022679"/>
    </source>
</evidence>
<evidence type="ECO:0000256" key="5">
    <source>
        <dbReference type="ARBA" id="ARBA00022741"/>
    </source>
</evidence>
<dbReference type="InterPro" id="IPR036890">
    <property type="entry name" value="HATPase_C_sf"/>
</dbReference>
<keyword evidence="3" id="KW-0597">Phosphoprotein</keyword>
<evidence type="ECO:0000256" key="1">
    <source>
        <dbReference type="ARBA" id="ARBA00000085"/>
    </source>
</evidence>
<dbReference type="Proteomes" id="UP000479526">
    <property type="component" value="Unassembled WGS sequence"/>
</dbReference>
<dbReference type="GO" id="GO:0016020">
    <property type="term" value="C:membrane"/>
    <property type="evidence" value="ECO:0007669"/>
    <property type="project" value="InterPro"/>
</dbReference>
<evidence type="ECO:0000256" key="2">
    <source>
        <dbReference type="ARBA" id="ARBA00012438"/>
    </source>
</evidence>
<dbReference type="PANTHER" id="PTHR24421">
    <property type="entry name" value="NITRATE/NITRITE SENSOR PROTEIN NARX-RELATED"/>
    <property type="match status" value="1"/>
</dbReference>
<dbReference type="GO" id="GO:0005524">
    <property type="term" value="F:ATP binding"/>
    <property type="evidence" value="ECO:0007669"/>
    <property type="project" value="UniProtKB-KW"/>
</dbReference>
<keyword evidence="8" id="KW-0902">Two-component regulatory system</keyword>
<comment type="catalytic activity">
    <reaction evidence="1">
        <text>ATP + protein L-histidine = ADP + protein N-phospho-L-histidine.</text>
        <dbReference type="EC" id="2.7.13.3"/>
    </reaction>
</comment>
<accession>A0A7C9N5I6</accession>
<keyword evidence="9" id="KW-0472">Membrane</keyword>
<keyword evidence="12" id="KW-1185">Reference proteome</keyword>
<keyword evidence="9" id="KW-1133">Transmembrane helix</keyword>
<evidence type="ECO:0000313" key="11">
    <source>
        <dbReference type="EMBL" id="NAS26870.1"/>
    </source>
</evidence>
<dbReference type="AlphaFoldDB" id="A0A7C9N5I6"/>
<evidence type="ECO:0000256" key="9">
    <source>
        <dbReference type="SAM" id="Phobius"/>
    </source>
</evidence>
<sequence length="348" mass="36523">MRRVLMPSVAVGLALWAVAEAAPLGGVALVFALATTAPIAFGRQAPLPVLLVIVAALLVRAATTQEVPATVAPFPSILVMAFCVALFGGGWLVAIAGWVAAVGGMAGAILLQYYTAPPDSASSTIMVFFVTAAWASGLLVARREEQAAERARSAVAEERLRIARELHDVVAHSLSIIAVNVGAAQEVPPERARAHLDAIADTARAALAEMRQVLHALRADDDPALGPQPTLDELPDLLDQARAGGLPVTLEEEGVRRALPAGLELTAYRIVQEALTNVRRHAGPAATRVRVAYGERLDLEVVNAPGHGLIGMRERARLYGGALHAAPSPDGGFAVRVSLDPRSPEEPR</sequence>
<feature type="transmembrane region" description="Helical" evidence="9">
    <location>
        <begin position="121"/>
        <end position="141"/>
    </location>
</feature>
<dbReference type="GO" id="GO:0000155">
    <property type="term" value="F:phosphorelay sensor kinase activity"/>
    <property type="evidence" value="ECO:0007669"/>
    <property type="project" value="InterPro"/>
</dbReference>
<dbReference type="Pfam" id="PF07730">
    <property type="entry name" value="HisKA_3"/>
    <property type="match status" value="1"/>
</dbReference>
<keyword evidence="5" id="KW-0547">Nucleotide-binding</keyword>
<dbReference type="CDD" id="cd16917">
    <property type="entry name" value="HATPase_UhpB-NarQ-NarX-like"/>
    <property type="match status" value="1"/>
</dbReference>
<dbReference type="Gene3D" id="3.30.565.10">
    <property type="entry name" value="Histidine kinase-like ATPase, C-terminal domain"/>
    <property type="match status" value="1"/>
</dbReference>
<dbReference type="InterPro" id="IPR050482">
    <property type="entry name" value="Sensor_HK_TwoCompSys"/>
</dbReference>
<feature type="transmembrane region" description="Helical" evidence="9">
    <location>
        <begin position="74"/>
        <end position="101"/>
    </location>
</feature>
<keyword evidence="4" id="KW-0808">Transferase</keyword>
<evidence type="ECO:0000256" key="3">
    <source>
        <dbReference type="ARBA" id="ARBA00022553"/>
    </source>
</evidence>
<dbReference type="SUPFAM" id="SSF55874">
    <property type="entry name" value="ATPase domain of HSP90 chaperone/DNA topoisomerase II/histidine kinase"/>
    <property type="match status" value="1"/>
</dbReference>
<proteinExistence type="predicted"/>
<keyword evidence="7" id="KW-0067">ATP-binding</keyword>
<reference evidence="11 12" key="1">
    <citation type="submission" date="2020-01" db="EMBL/GenBank/DDBJ databases">
        <title>Herbidospora sp. NEAU-GS84 nov., a novel actinomycete isolated from soil.</title>
        <authorList>
            <person name="Han L."/>
        </authorList>
    </citation>
    <scope>NUCLEOTIDE SEQUENCE [LARGE SCALE GENOMIC DNA]</scope>
    <source>
        <strain evidence="11 12">NEAU-GS84</strain>
    </source>
</reference>
<evidence type="ECO:0000313" key="12">
    <source>
        <dbReference type="Proteomes" id="UP000479526"/>
    </source>
</evidence>